<dbReference type="AlphaFoldDB" id="A0A6P1QYJ6"/>
<reference evidence="1 2" key="1">
    <citation type="submission" date="2018-04" db="EMBL/GenBank/DDBJ databases">
        <title>Characteristic and Complete Genome Sequencing of A Novel Member of Infective Endocarditis Causative Bacteria: Bergeyella cardium QL-PH.</title>
        <authorList>
            <person name="Pan H."/>
            <person name="Sun E."/>
            <person name="Zhang Y."/>
        </authorList>
    </citation>
    <scope>NUCLEOTIDE SEQUENCE [LARGE SCALE GENOMIC DNA]</scope>
    <source>
        <strain evidence="1 2">HPQL</strain>
    </source>
</reference>
<dbReference type="EMBL" id="CP029149">
    <property type="protein sequence ID" value="QHN65780.1"/>
    <property type="molecule type" value="Genomic_DNA"/>
</dbReference>
<dbReference type="KEGG" id="bcad:DBX24_07755"/>
<gene>
    <name evidence="1" type="ORF">DBX24_07755</name>
</gene>
<organism evidence="1 2">
    <name type="scientific">Bergeyella cardium</name>
    <dbReference type="NCBI Taxonomy" id="1585976"/>
    <lineage>
        <taxon>Bacteria</taxon>
        <taxon>Pseudomonadati</taxon>
        <taxon>Bacteroidota</taxon>
        <taxon>Flavobacteriia</taxon>
        <taxon>Flavobacteriales</taxon>
        <taxon>Weeksellaceae</taxon>
        <taxon>Bergeyella</taxon>
    </lineage>
</organism>
<dbReference type="OrthoDB" id="9807907at2"/>
<protein>
    <submittedName>
        <fullName evidence="1">Winged helix-turn-helix transcriptional regulator</fullName>
    </submittedName>
</protein>
<proteinExistence type="predicted"/>
<name>A0A6P1QYJ6_9FLAO</name>
<evidence type="ECO:0000313" key="1">
    <source>
        <dbReference type="EMBL" id="QHN65780.1"/>
    </source>
</evidence>
<accession>A0A6P1QYJ6</accession>
<sequence>MTLEQYNQLPYDYAHCAGTHCKKASQCLHHTAYTMLEMGGRKQYMIVNSKVIADKQPCPFFDPNRKERFAWGISRIYDNVRVADLSDIRQNLIYTFGRTAYYRIKRKERVLTESEQKELAQSIGITLDGIKYHIKNMTKQGLIKHEGSTKAEK</sequence>
<dbReference type="Proteomes" id="UP000464318">
    <property type="component" value="Chromosome"/>
</dbReference>
<dbReference type="InterPro" id="IPR045724">
    <property type="entry name" value="DUF6078"/>
</dbReference>
<dbReference type="Pfam" id="PF19555">
    <property type="entry name" value="DUF6078"/>
    <property type="match status" value="1"/>
</dbReference>
<dbReference type="RefSeq" id="WP_160224492.1">
    <property type="nucleotide sequence ID" value="NZ_CP029149.1"/>
</dbReference>
<keyword evidence="2" id="KW-1185">Reference proteome</keyword>
<evidence type="ECO:0000313" key="2">
    <source>
        <dbReference type="Proteomes" id="UP000464318"/>
    </source>
</evidence>